<dbReference type="RefSeq" id="WP_252111844.1">
    <property type="nucleotide sequence ID" value="NZ_JAMSHT010000001.1"/>
</dbReference>
<sequence length="126" mass="14468">MDWTIRPGEPFWSRMLIAYAVIFTVPITMALFAPGMLPQGRLFLLLLFGPTGAFVTWRIIRKSRAMGLRDGRSYEKYGRQILPPEYCDSEDGQMAAYRRRVAARKAAKSKPHPRRNIDAPKRPTDI</sequence>
<gene>
    <name evidence="3" type="ORF">NDO55_01760</name>
</gene>
<proteinExistence type="predicted"/>
<dbReference type="EMBL" id="JAMSHT010000001">
    <property type="protein sequence ID" value="MCM8556545.1"/>
    <property type="molecule type" value="Genomic_DNA"/>
</dbReference>
<comment type="caution">
    <text evidence="3">The sequence shown here is derived from an EMBL/GenBank/DDBJ whole genome shotgun (WGS) entry which is preliminary data.</text>
</comment>
<accession>A0A9X2EEL6</accession>
<keyword evidence="2" id="KW-1133">Transmembrane helix</keyword>
<evidence type="ECO:0000313" key="3">
    <source>
        <dbReference type="EMBL" id="MCM8556545.1"/>
    </source>
</evidence>
<evidence type="ECO:0000313" key="4">
    <source>
        <dbReference type="Proteomes" id="UP001155128"/>
    </source>
</evidence>
<keyword evidence="4" id="KW-1185">Reference proteome</keyword>
<keyword evidence="2" id="KW-0472">Membrane</keyword>
<protein>
    <submittedName>
        <fullName evidence="3">Uncharacterized protein</fullName>
    </submittedName>
</protein>
<organism evidence="3 4">
    <name type="scientific">Sphingomicrobium sediminis</name>
    <dbReference type="NCBI Taxonomy" id="2950949"/>
    <lineage>
        <taxon>Bacteria</taxon>
        <taxon>Pseudomonadati</taxon>
        <taxon>Pseudomonadota</taxon>
        <taxon>Alphaproteobacteria</taxon>
        <taxon>Sphingomonadales</taxon>
        <taxon>Sphingomonadaceae</taxon>
        <taxon>Sphingomicrobium</taxon>
    </lineage>
</organism>
<feature type="compositionally biased region" description="Basic and acidic residues" evidence="1">
    <location>
        <begin position="115"/>
        <end position="126"/>
    </location>
</feature>
<name>A0A9X2EEL6_9SPHN</name>
<reference evidence="3" key="1">
    <citation type="submission" date="2022-06" db="EMBL/GenBank/DDBJ databases">
        <title>Sphingomicrobium sedimins sp. nov., a marine bacterium isolated from tidal flat.</title>
        <authorList>
            <person name="Kim C.-H."/>
            <person name="Yoo Y."/>
            <person name="Kim J.-J."/>
        </authorList>
    </citation>
    <scope>NUCLEOTIDE SEQUENCE</scope>
    <source>
        <strain evidence="3">GRR-S6-50</strain>
    </source>
</reference>
<evidence type="ECO:0000256" key="1">
    <source>
        <dbReference type="SAM" id="MobiDB-lite"/>
    </source>
</evidence>
<keyword evidence="2" id="KW-0812">Transmembrane</keyword>
<dbReference type="Proteomes" id="UP001155128">
    <property type="component" value="Unassembled WGS sequence"/>
</dbReference>
<feature type="region of interest" description="Disordered" evidence="1">
    <location>
        <begin position="103"/>
        <end position="126"/>
    </location>
</feature>
<feature type="transmembrane region" description="Helical" evidence="2">
    <location>
        <begin position="42"/>
        <end position="60"/>
    </location>
</feature>
<evidence type="ECO:0000256" key="2">
    <source>
        <dbReference type="SAM" id="Phobius"/>
    </source>
</evidence>
<feature type="transmembrane region" description="Helical" evidence="2">
    <location>
        <begin position="16"/>
        <end position="36"/>
    </location>
</feature>
<feature type="compositionally biased region" description="Basic residues" evidence="1">
    <location>
        <begin position="103"/>
        <end position="114"/>
    </location>
</feature>
<dbReference type="AlphaFoldDB" id="A0A9X2EEL6"/>